<evidence type="ECO:0000313" key="3">
    <source>
        <dbReference type="EMBL" id="GAA4111808.1"/>
    </source>
</evidence>
<gene>
    <name evidence="3" type="ORF">GCM10022393_09720</name>
</gene>
<comment type="caution">
    <text evidence="3">The sequence shown here is derived from an EMBL/GenBank/DDBJ whole genome shotgun (WGS) entry which is preliminary data.</text>
</comment>
<dbReference type="PROSITE" id="PS00194">
    <property type="entry name" value="THIOREDOXIN_1"/>
    <property type="match status" value="1"/>
</dbReference>
<dbReference type="PANTHER" id="PTHR42852:SF17">
    <property type="entry name" value="THIOREDOXIN-LIKE PROTEIN HI_1115"/>
    <property type="match status" value="1"/>
</dbReference>
<dbReference type="Proteomes" id="UP001500459">
    <property type="component" value="Unassembled WGS sequence"/>
</dbReference>
<feature type="domain" description="Thioredoxin" evidence="2">
    <location>
        <begin position="15"/>
        <end position="176"/>
    </location>
</feature>
<dbReference type="InterPro" id="IPR036249">
    <property type="entry name" value="Thioredoxin-like_sf"/>
</dbReference>
<dbReference type="InterPro" id="IPR050553">
    <property type="entry name" value="Thioredoxin_ResA/DsbE_sf"/>
</dbReference>
<sequence>MLVVICFSCKKETTETTETATTNQTITASDHEKSNKAEIPVYNFEEFEPLLYTDTDTTYIINFWAMWCAPCVKELPYFETFSEKNKDKKVKVILVSLDFPDTIDSKLIPFLKKKNIQSEVVLLDAPDQNSWINKVNPDWSGSIPYTIVFNHKNRAHFERSFENLQDLENVIAETINNE</sequence>
<evidence type="ECO:0000259" key="2">
    <source>
        <dbReference type="PROSITE" id="PS51352"/>
    </source>
</evidence>
<name>A0ABP7XCQ9_9FLAO</name>
<proteinExistence type="predicted"/>
<dbReference type="InterPro" id="IPR017937">
    <property type="entry name" value="Thioredoxin_CS"/>
</dbReference>
<evidence type="ECO:0000256" key="1">
    <source>
        <dbReference type="ARBA" id="ARBA00023284"/>
    </source>
</evidence>
<keyword evidence="4" id="KW-1185">Reference proteome</keyword>
<dbReference type="SUPFAM" id="SSF52833">
    <property type="entry name" value="Thioredoxin-like"/>
    <property type="match status" value="1"/>
</dbReference>
<dbReference type="PROSITE" id="PS51352">
    <property type="entry name" value="THIOREDOXIN_2"/>
    <property type="match status" value="1"/>
</dbReference>
<dbReference type="Pfam" id="PF00578">
    <property type="entry name" value="AhpC-TSA"/>
    <property type="match status" value="1"/>
</dbReference>
<dbReference type="Gene3D" id="3.40.30.10">
    <property type="entry name" value="Glutaredoxin"/>
    <property type="match status" value="1"/>
</dbReference>
<organism evidence="3 4">
    <name type="scientific">Aquimarina addita</name>
    <dbReference type="NCBI Taxonomy" id="870485"/>
    <lineage>
        <taxon>Bacteria</taxon>
        <taxon>Pseudomonadati</taxon>
        <taxon>Bacteroidota</taxon>
        <taxon>Flavobacteriia</taxon>
        <taxon>Flavobacteriales</taxon>
        <taxon>Flavobacteriaceae</taxon>
        <taxon>Aquimarina</taxon>
    </lineage>
</organism>
<reference evidence="4" key="1">
    <citation type="journal article" date="2019" name="Int. J. Syst. Evol. Microbiol.">
        <title>The Global Catalogue of Microorganisms (GCM) 10K type strain sequencing project: providing services to taxonomists for standard genome sequencing and annotation.</title>
        <authorList>
            <consortium name="The Broad Institute Genomics Platform"/>
            <consortium name="The Broad Institute Genome Sequencing Center for Infectious Disease"/>
            <person name="Wu L."/>
            <person name="Ma J."/>
        </authorList>
    </citation>
    <scope>NUCLEOTIDE SEQUENCE [LARGE SCALE GENOMIC DNA]</scope>
    <source>
        <strain evidence="4">JCM 17106</strain>
    </source>
</reference>
<dbReference type="PANTHER" id="PTHR42852">
    <property type="entry name" value="THIOL:DISULFIDE INTERCHANGE PROTEIN DSBE"/>
    <property type="match status" value="1"/>
</dbReference>
<dbReference type="EMBL" id="BAABCW010000003">
    <property type="protein sequence ID" value="GAA4111808.1"/>
    <property type="molecule type" value="Genomic_DNA"/>
</dbReference>
<accession>A0ABP7XCQ9</accession>
<evidence type="ECO:0000313" key="4">
    <source>
        <dbReference type="Proteomes" id="UP001500459"/>
    </source>
</evidence>
<dbReference type="InterPro" id="IPR013766">
    <property type="entry name" value="Thioredoxin_domain"/>
</dbReference>
<dbReference type="InterPro" id="IPR000866">
    <property type="entry name" value="AhpC/TSA"/>
</dbReference>
<keyword evidence="1" id="KW-0676">Redox-active center</keyword>
<protein>
    <recommendedName>
        <fullName evidence="2">Thioredoxin domain-containing protein</fullName>
    </recommendedName>
</protein>
<dbReference type="CDD" id="cd02966">
    <property type="entry name" value="TlpA_like_family"/>
    <property type="match status" value="1"/>
</dbReference>
<dbReference type="RefSeq" id="WP_344925259.1">
    <property type="nucleotide sequence ID" value="NZ_BAABCW010000003.1"/>
</dbReference>